<sequence length="269" mass="29794">MSGWLDIRRGDAPLIVCIPHGGTTIPETIEAGLTSPWLARKDADWHIAELYAFVRDMGATTIRTAVSRTVIDCNRDPSGFSLYPGQTTTGLCPTETFDGEPLYAGDWPTDDEIARRRAHWFDPYHAALRDEIYRLRTRHEDIVLYDTHSIRSRVPRLFEGELPQFNVGTNGGATCSPALREAIASICAASGHSHVVDGRFRGGWTTRHYGAPDIGIHAIQMELAMRGYLAEPETPSPENWPAPLDARPAVLPVLHQIIEACLDFAKGRP</sequence>
<dbReference type="EMBL" id="FVZE01000001">
    <property type="protein sequence ID" value="SLJ86277.1"/>
    <property type="molecule type" value="Genomic_DNA"/>
</dbReference>
<gene>
    <name evidence="1" type="ORF">SAMN06295987_101169</name>
</gene>
<proteinExistence type="predicted"/>
<organism evidence="1 2">
    <name type="scientific">Novosphingobium mathurense</name>
    <dbReference type="NCBI Taxonomy" id="428990"/>
    <lineage>
        <taxon>Bacteria</taxon>
        <taxon>Pseudomonadati</taxon>
        <taxon>Pseudomonadota</taxon>
        <taxon>Alphaproteobacteria</taxon>
        <taxon>Sphingomonadales</taxon>
        <taxon>Sphingomonadaceae</taxon>
        <taxon>Novosphingobium</taxon>
    </lineage>
</organism>
<dbReference type="NCBIfam" id="TIGR02017">
    <property type="entry name" value="hutG_amidohyd"/>
    <property type="match status" value="1"/>
</dbReference>
<dbReference type="InterPro" id="IPR007709">
    <property type="entry name" value="N-FG_amidohydro"/>
</dbReference>
<evidence type="ECO:0000313" key="2">
    <source>
        <dbReference type="Proteomes" id="UP000190989"/>
    </source>
</evidence>
<accession>A0A1U6GRY2</accession>
<dbReference type="RefSeq" id="WP_079729193.1">
    <property type="nucleotide sequence ID" value="NZ_FVZE01000001.1"/>
</dbReference>
<dbReference type="Proteomes" id="UP000190989">
    <property type="component" value="Unassembled WGS sequence"/>
</dbReference>
<dbReference type="SUPFAM" id="SSF53187">
    <property type="entry name" value="Zn-dependent exopeptidases"/>
    <property type="match status" value="1"/>
</dbReference>
<dbReference type="AlphaFoldDB" id="A0A1U6GRY2"/>
<reference evidence="2" key="1">
    <citation type="submission" date="2017-02" db="EMBL/GenBank/DDBJ databases">
        <authorList>
            <person name="Varghese N."/>
            <person name="Submissions S."/>
        </authorList>
    </citation>
    <scope>NUCLEOTIDE SEQUENCE [LARGE SCALE GENOMIC DNA]</scope>
    <source>
        <strain evidence="2">SM117</strain>
    </source>
</reference>
<name>A0A1U6GRY2_9SPHN</name>
<dbReference type="Gene3D" id="3.40.630.40">
    <property type="entry name" value="Zn-dependent exopeptidases"/>
    <property type="match status" value="1"/>
</dbReference>
<keyword evidence="2" id="KW-1185">Reference proteome</keyword>
<protein>
    <submittedName>
        <fullName evidence="1">Formiminoglutamase</fullName>
    </submittedName>
</protein>
<dbReference type="Pfam" id="PF05013">
    <property type="entry name" value="FGase"/>
    <property type="match status" value="1"/>
</dbReference>
<evidence type="ECO:0000313" key="1">
    <source>
        <dbReference type="EMBL" id="SLJ86277.1"/>
    </source>
</evidence>
<dbReference type="STRING" id="428990.SAMN06295987_101169"/>
<dbReference type="InterPro" id="IPR010247">
    <property type="entry name" value="HutG_amidohyd"/>
</dbReference>